<keyword evidence="3 7" id="KW-0805">Transcription regulation</keyword>
<dbReference type="Gene3D" id="3.40.50.720">
    <property type="entry name" value="NAD(P)-binding Rossmann-like Domain"/>
    <property type="match status" value="1"/>
</dbReference>
<reference evidence="9 10" key="1">
    <citation type="journal article" date="2015" name="Genome Announc.">
        <title>Expanding the biotechnology potential of lactobacilli through comparative genomics of 213 strains and associated genera.</title>
        <authorList>
            <person name="Sun Z."/>
            <person name="Harris H.M."/>
            <person name="McCann A."/>
            <person name="Guo C."/>
            <person name="Argimon S."/>
            <person name="Zhang W."/>
            <person name="Yang X."/>
            <person name="Jeffery I.B."/>
            <person name="Cooney J.C."/>
            <person name="Kagawa T.F."/>
            <person name="Liu W."/>
            <person name="Song Y."/>
            <person name="Salvetti E."/>
            <person name="Wrobel A."/>
            <person name="Rasinkangas P."/>
            <person name="Parkhill J."/>
            <person name="Rea M.C."/>
            <person name="O'Sullivan O."/>
            <person name="Ritari J."/>
            <person name="Douillard F.P."/>
            <person name="Paul Ross R."/>
            <person name="Yang R."/>
            <person name="Briner A.E."/>
            <person name="Felis G.E."/>
            <person name="de Vos W.M."/>
            <person name="Barrangou R."/>
            <person name="Klaenhammer T.R."/>
            <person name="Caufield P.W."/>
            <person name="Cui Y."/>
            <person name="Zhang H."/>
            <person name="O'Toole P.W."/>
        </authorList>
    </citation>
    <scope>NUCLEOTIDE SEQUENCE [LARGE SCALE GENOMIC DNA]</scope>
    <source>
        <strain evidence="9 10">DSM 24301</strain>
    </source>
</reference>
<dbReference type="AlphaFoldDB" id="A0A0R2MXQ4"/>
<accession>A0A0R2MXQ4</accession>
<dbReference type="PANTHER" id="PTHR35786">
    <property type="entry name" value="REDOX-SENSING TRANSCRIPTIONAL REPRESSOR REX"/>
    <property type="match status" value="1"/>
</dbReference>
<feature type="binding site" evidence="7">
    <location>
        <begin position="91"/>
        <end position="96"/>
    </location>
    <ligand>
        <name>NAD(+)</name>
        <dbReference type="ChEBI" id="CHEBI:57540"/>
    </ligand>
</feature>
<evidence type="ECO:0000256" key="5">
    <source>
        <dbReference type="ARBA" id="ARBA00023125"/>
    </source>
</evidence>
<dbReference type="InterPro" id="IPR036390">
    <property type="entry name" value="WH_DNA-bd_sf"/>
</dbReference>
<dbReference type="EMBL" id="JQCE01000005">
    <property type="protein sequence ID" value="KRO18399.1"/>
    <property type="molecule type" value="Genomic_DNA"/>
</dbReference>
<keyword evidence="2 7" id="KW-0678">Repressor</keyword>
<dbReference type="Gene3D" id="1.10.10.10">
    <property type="entry name" value="Winged helix-like DNA-binding domain superfamily/Winged helix DNA-binding domain"/>
    <property type="match status" value="1"/>
</dbReference>
<evidence type="ECO:0000256" key="4">
    <source>
        <dbReference type="ARBA" id="ARBA00023027"/>
    </source>
</evidence>
<keyword evidence="10" id="KW-1185">Reference proteome</keyword>
<dbReference type="InterPro" id="IPR003781">
    <property type="entry name" value="CoA-bd"/>
</dbReference>
<dbReference type="NCBIfam" id="NF003995">
    <property type="entry name" value="PRK05472.2-4"/>
    <property type="match status" value="1"/>
</dbReference>
<keyword evidence="1 7" id="KW-0963">Cytoplasm</keyword>
<dbReference type="InterPro" id="IPR036388">
    <property type="entry name" value="WH-like_DNA-bd_sf"/>
</dbReference>
<evidence type="ECO:0000256" key="7">
    <source>
        <dbReference type="HAMAP-Rule" id="MF_01131"/>
    </source>
</evidence>
<evidence type="ECO:0000256" key="6">
    <source>
        <dbReference type="ARBA" id="ARBA00023163"/>
    </source>
</evidence>
<comment type="subcellular location">
    <subcellularLocation>
        <location evidence="7">Cytoplasm</location>
    </subcellularLocation>
</comment>
<dbReference type="GO" id="GO:0051775">
    <property type="term" value="P:response to redox state"/>
    <property type="evidence" value="ECO:0007669"/>
    <property type="project" value="InterPro"/>
</dbReference>
<dbReference type="GO" id="GO:0003700">
    <property type="term" value="F:DNA-binding transcription factor activity"/>
    <property type="evidence" value="ECO:0007669"/>
    <property type="project" value="UniProtKB-UniRule"/>
</dbReference>
<gene>
    <name evidence="7" type="primary">rex</name>
    <name evidence="9" type="ORF">IV56_GL001532</name>
</gene>
<dbReference type="HAMAP" id="MF_01131">
    <property type="entry name" value="Rex"/>
    <property type="match status" value="1"/>
</dbReference>
<dbReference type="Proteomes" id="UP000050969">
    <property type="component" value="Unassembled WGS sequence"/>
</dbReference>
<dbReference type="Pfam" id="PF02629">
    <property type="entry name" value="CoA_binding"/>
    <property type="match status" value="1"/>
</dbReference>
<dbReference type="SUPFAM" id="SSF46785">
    <property type="entry name" value="Winged helix' DNA-binding domain"/>
    <property type="match status" value="1"/>
</dbReference>
<comment type="subunit">
    <text evidence="7">Homodimer.</text>
</comment>
<name>A0A0R2MXQ4_9LACO</name>
<dbReference type="InterPro" id="IPR036291">
    <property type="entry name" value="NAD(P)-bd_dom_sf"/>
</dbReference>
<dbReference type="GO" id="GO:0045892">
    <property type="term" value="P:negative regulation of DNA-templated transcription"/>
    <property type="evidence" value="ECO:0007669"/>
    <property type="project" value="InterPro"/>
</dbReference>
<evidence type="ECO:0000256" key="1">
    <source>
        <dbReference type="ARBA" id="ARBA00022490"/>
    </source>
</evidence>
<dbReference type="NCBIfam" id="NF003989">
    <property type="entry name" value="PRK05472.1-3"/>
    <property type="match status" value="1"/>
</dbReference>
<dbReference type="GO" id="GO:0005737">
    <property type="term" value="C:cytoplasm"/>
    <property type="evidence" value="ECO:0007669"/>
    <property type="project" value="UniProtKB-SubCell"/>
</dbReference>
<feature type="domain" description="CoA-binding" evidence="8">
    <location>
        <begin position="80"/>
        <end position="179"/>
    </location>
</feature>
<dbReference type="GO" id="GO:0003677">
    <property type="term" value="F:DNA binding"/>
    <property type="evidence" value="ECO:0007669"/>
    <property type="project" value="UniProtKB-UniRule"/>
</dbReference>
<keyword evidence="5 7" id="KW-0238">DNA-binding</keyword>
<comment type="function">
    <text evidence="7">Modulates transcription in response to changes in cellular NADH/NAD(+) redox state.</text>
</comment>
<feature type="DNA-binding region" description="H-T-H motif" evidence="7">
    <location>
        <begin position="17"/>
        <end position="56"/>
    </location>
</feature>
<keyword evidence="6 7" id="KW-0804">Transcription</keyword>
<dbReference type="STRING" id="1293598.IV56_GL001532"/>
<dbReference type="PANTHER" id="PTHR35786:SF1">
    <property type="entry name" value="REDOX-SENSING TRANSCRIPTIONAL REPRESSOR REX 1"/>
    <property type="match status" value="1"/>
</dbReference>
<comment type="caution">
    <text evidence="9">The sequence shown here is derived from an EMBL/GenBank/DDBJ whole genome shotgun (WGS) entry which is preliminary data.</text>
</comment>
<dbReference type="SMART" id="SM00881">
    <property type="entry name" value="CoA_binding"/>
    <property type="match status" value="1"/>
</dbReference>
<sequence length="209" mass="23301">MSDYQHLSKATIARLPQYYRTFKQLQLLRTERVNSQELGKLTQIPAATIRHDFSLFGELGKSGYGYAVNDMVNFFGRLLGVEQEDKLILVGVGPLGQALLENGFRRNPNLQIVAAFDVDPKVIGRSINRVKVRAFQPMPTLPEGVHSAIIAVPSAATEAVVKQLEAMGVDTILSFAPQIVNVKPTTTIRYVDLTSEVQTLLFTARWRHH</sequence>
<evidence type="ECO:0000259" key="8">
    <source>
        <dbReference type="SMART" id="SM00881"/>
    </source>
</evidence>
<evidence type="ECO:0000256" key="2">
    <source>
        <dbReference type="ARBA" id="ARBA00022491"/>
    </source>
</evidence>
<evidence type="ECO:0000256" key="3">
    <source>
        <dbReference type="ARBA" id="ARBA00023015"/>
    </source>
</evidence>
<protein>
    <recommendedName>
        <fullName evidence="7">Redox-sensing transcriptional repressor Rex</fullName>
    </recommendedName>
</protein>
<dbReference type="Pfam" id="PF06971">
    <property type="entry name" value="Put_DNA-bind_N"/>
    <property type="match status" value="1"/>
</dbReference>
<dbReference type="SUPFAM" id="SSF51735">
    <property type="entry name" value="NAD(P)-binding Rossmann-fold domains"/>
    <property type="match status" value="1"/>
</dbReference>
<organism evidence="9 10">
    <name type="scientific">Lacticaseibacillus saniviri JCM 17471 = DSM 24301</name>
    <dbReference type="NCBI Taxonomy" id="1293598"/>
    <lineage>
        <taxon>Bacteria</taxon>
        <taxon>Bacillati</taxon>
        <taxon>Bacillota</taxon>
        <taxon>Bacilli</taxon>
        <taxon>Lactobacillales</taxon>
        <taxon>Lactobacillaceae</taxon>
        <taxon>Lacticaseibacillus</taxon>
    </lineage>
</organism>
<dbReference type="InterPro" id="IPR009718">
    <property type="entry name" value="Rex_DNA-bd_C_dom"/>
</dbReference>
<keyword evidence="4 7" id="KW-0520">NAD</keyword>
<comment type="similarity">
    <text evidence="7">Belongs to the transcriptional regulatory Rex family.</text>
</comment>
<evidence type="ECO:0000313" key="10">
    <source>
        <dbReference type="Proteomes" id="UP000050969"/>
    </source>
</evidence>
<proteinExistence type="inferred from homology"/>
<dbReference type="InterPro" id="IPR022876">
    <property type="entry name" value="Tscrpt_rep_Rex"/>
</dbReference>
<dbReference type="PATRIC" id="fig|1293598.4.peg.1597"/>
<evidence type="ECO:0000313" key="9">
    <source>
        <dbReference type="EMBL" id="KRO18399.1"/>
    </source>
</evidence>